<dbReference type="Proteomes" id="UP001392437">
    <property type="component" value="Unassembled WGS sequence"/>
</dbReference>
<evidence type="ECO:0000313" key="3">
    <source>
        <dbReference type="Proteomes" id="UP001392437"/>
    </source>
</evidence>
<comment type="caution">
    <text evidence="2">The sequence shown here is derived from an EMBL/GenBank/DDBJ whole genome shotgun (WGS) entry which is preliminary data.</text>
</comment>
<feature type="region of interest" description="Disordered" evidence="1">
    <location>
        <begin position="298"/>
        <end position="340"/>
    </location>
</feature>
<sequence length="693" mass="76890">MEFTNVHEVEIRNARNSAQLEDTEMTIHDLIPIYTRYIAFMERIIDVSVALLQQAEVGAFEPAESEYARLLRQELNIQDDTKSEKNGQDAVEEAQLLAGFALLSYYQSVGETMAAFPLFDDAFAGVAREGVFNTDRRVWYPQLKEAYKTLCKPVFSSSPNIADHLLFMSSYLNEHKPDPAGSWENGVLQGNEAFDATFERFQLLGAQFRFPKDDSERKLLIRGSAQMLREACSDLLLDWKAADIEWQALVDPGQRPTYVSVPITDPTFAAGRVTTSLQNYLRGILAAKYALGCDPAQDSQANAGATKANSSKRRAAGDASEGPSAKRQQTGTTTTTTTATTADAQAQLQEFQRAFDVDRARADVDLLQRHAGLQEPTCGHDPVLTPLVPYRDATLRAYQKDLRGVVATARGLRGRVLADVAAAADEGATRELLALLEGQAERARTDVCMSQGKRNSGALKQRRIAAFRLVYYRALAVLLVAGAAARGQQARVAADPRVADDLDQQHVRRFRDWVMHEEAWNAADRYAIGTMGVNDPQSYRDRIQNRDANIALWNSMAEALRAPAGSAKKGAKTAPKASAAAPYIKEEEPVADHPAAEAEEGVAQKARLTEEDTNLLATQYTRTILTNRRFHERRMDHIYQNKTDSRGPNGEDTFARGGPPGYKGLPTATAWDKLQYMIVLTHWRFHQAFECRL</sequence>
<proteinExistence type="predicted"/>
<accession>A0AAW0QNB8</accession>
<dbReference type="EMBL" id="JAQQWP010000007">
    <property type="protein sequence ID" value="KAK8109409.1"/>
    <property type="molecule type" value="Genomic_DNA"/>
</dbReference>
<dbReference type="AlphaFoldDB" id="A0AAW0QNB8"/>
<feature type="region of interest" description="Disordered" evidence="1">
    <location>
        <begin position="641"/>
        <end position="662"/>
    </location>
</feature>
<gene>
    <name evidence="2" type="ORF">PG999_007546</name>
</gene>
<feature type="compositionally biased region" description="Low complexity" evidence="1">
    <location>
        <begin position="328"/>
        <end position="340"/>
    </location>
</feature>
<evidence type="ECO:0000256" key="1">
    <source>
        <dbReference type="SAM" id="MobiDB-lite"/>
    </source>
</evidence>
<organism evidence="2 3">
    <name type="scientific">Apiospora kogelbergensis</name>
    <dbReference type="NCBI Taxonomy" id="1337665"/>
    <lineage>
        <taxon>Eukaryota</taxon>
        <taxon>Fungi</taxon>
        <taxon>Dikarya</taxon>
        <taxon>Ascomycota</taxon>
        <taxon>Pezizomycotina</taxon>
        <taxon>Sordariomycetes</taxon>
        <taxon>Xylariomycetidae</taxon>
        <taxon>Amphisphaeriales</taxon>
        <taxon>Apiosporaceae</taxon>
        <taxon>Apiospora</taxon>
    </lineage>
</organism>
<keyword evidence="3" id="KW-1185">Reference proteome</keyword>
<feature type="compositionally biased region" description="Polar residues" evidence="1">
    <location>
        <begin position="298"/>
        <end position="309"/>
    </location>
</feature>
<name>A0AAW0QNB8_9PEZI</name>
<evidence type="ECO:0000313" key="2">
    <source>
        <dbReference type="EMBL" id="KAK8109409.1"/>
    </source>
</evidence>
<protein>
    <submittedName>
        <fullName evidence="2">Uncharacterized protein</fullName>
    </submittedName>
</protein>
<reference evidence="2 3" key="1">
    <citation type="submission" date="2023-01" db="EMBL/GenBank/DDBJ databases">
        <title>Analysis of 21 Apiospora genomes using comparative genomics revels a genus with tremendous synthesis potential of carbohydrate active enzymes and secondary metabolites.</title>
        <authorList>
            <person name="Sorensen T."/>
        </authorList>
    </citation>
    <scope>NUCLEOTIDE SEQUENCE [LARGE SCALE GENOMIC DNA]</scope>
    <source>
        <strain evidence="2 3">CBS 117206</strain>
    </source>
</reference>